<gene>
    <name evidence="5" type="ORF">P3H78_02725</name>
</gene>
<reference evidence="5 6" key="1">
    <citation type="submission" date="2023-03" db="EMBL/GenBank/DDBJ databases">
        <title>Draft genome sequence of Streptomyces sp. K1PA1 isolated from peat swamp forest in Thailand.</title>
        <authorList>
            <person name="Klaysubun C."/>
            <person name="Duangmal K."/>
        </authorList>
    </citation>
    <scope>NUCLEOTIDE SEQUENCE [LARGE SCALE GENOMIC DNA]</scope>
    <source>
        <strain evidence="5 6">K1PA1</strain>
    </source>
</reference>
<keyword evidence="6" id="KW-1185">Reference proteome</keyword>
<dbReference type="Gene3D" id="3.40.30.120">
    <property type="match status" value="1"/>
</dbReference>
<comment type="cofactor">
    <cofactor evidence="1">
        <name>FAD</name>
        <dbReference type="ChEBI" id="CHEBI:57692"/>
    </cofactor>
</comment>
<evidence type="ECO:0000259" key="4">
    <source>
        <dbReference type="Pfam" id="PF01494"/>
    </source>
</evidence>
<evidence type="ECO:0000313" key="6">
    <source>
        <dbReference type="Proteomes" id="UP001221150"/>
    </source>
</evidence>
<proteinExistence type="predicted"/>
<dbReference type="RefSeq" id="WP_276107080.1">
    <property type="nucleotide sequence ID" value="NZ_JARJBB010000001.1"/>
</dbReference>
<dbReference type="Pfam" id="PF21274">
    <property type="entry name" value="Rng_hyd_C"/>
    <property type="match status" value="1"/>
</dbReference>
<keyword evidence="3" id="KW-0274">FAD</keyword>
<dbReference type="Gene3D" id="3.30.70.2450">
    <property type="match status" value="1"/>
</dbReference>
<dbReference type="InterPro" id="IPR036188">
    <property type="entry name" value="FAD/NAD-bd_sf"/>
</dbReference>
<dbReference type="GO" id="GO:0004497">
    <property type="term" value="F:monooxygenase activity"/>
    <property type="evidence" value="ECO:0007669"/>
    <property type="project" value="UniProtKB-KW"/>
</dbReference>
<keyword evidence="5" id="KW-0560">Oxidoreductase</keyword>
<comment type="caution">
    <text evidence="5">The sequence shown here is derived from an EMBL/GenBank/DDBJ whole genome shotgun (WGS) entry which is preliminary data.</text>
</comment>
<protein>
    <submittedName>
        <fullName evidence="5">FAD-dependent monooxygenase</fullName>
    </submittedName>
</protein>
<evidence type="ECO:0000256" key="2">
    <source>
        <dbReference type="ARBA" id="ARBA00022630"/>
    </source>
</evidence>
<dbReference type="EMBL" id="JARJBB010000001">
    <property type="protein sequence ID" value="MDF3297555.1"/>
    <property type="molecule type" value="Genomic_DNA"/>
</dbReference>
<accession>A0ABT5ZYT1</accession>
<dbReference type="Gene3D" id="3.50.50.60">
    <property type="entry name" value="FAD/NAD(P)-binding domain"/>
    <property type="match status" value="1"/>
</dbReference>
<dbReference type="InterPro" id="IPR050641">
    <property type="entry name" value="RIFMO-like"/>
</dbReference>
<keyword evidence="5" id="KW-0503">Monooxygenase</keyword>
<dbReference type="InterPro" id="IPR002938">
    <property type="entry name" value="FAD-bd"/>
</dbReference>
<evidence type="ECO:0000256" key="3">
    <source>
        <dbReference type="ARBA" id="ARBA00022827"/>
    </source>
</evidence>
<dbReference type="PANTHER" id="PTHR43004:SF19">
    <property type="entry name" value="BINDING MONOOXYGENASE, PUTATIVE (JCVI)-RELATED"/>
    <property type="match status" value="1"/>
</dbReference>
<dbReference type="SUPFAM" id="SSF51905">
    <property type="entry name" value="FAD/NAD(P)-binding domain"/>
    <property type="match status" value="1"/>
</dbReference>
<dbReference type="Proteomes" id="UP001221150">
    <property type="component" value="Unassembled WGS sequence"/>
</dbReference>
<dbReference type="PANTHER" id="PTHR43004">
    <property type="entry name" value="TRK SYSTEM POTASSIUM UPTAKE PROTEIN"/>
    <property type="match status" value="1"/>
</dbReference>
<organism evidence="5 6">
    <name type="scientific">Streptomyces tropicalis</name>
    <dbReference type="NCBI Taxonomy" id="3034234"/>
    <lineage>
        <taxon>Bacteria</taxon>
        <taxon>Bacillati</taxon>
        <taxon>Actinomycetota</taxon>
        <taxon>Actinomycetes</taxon>
        <taxon>Kitasatosporales</taxon>
        <taxon>Streptomycetaceae</taxon>
        <taxon>Streptomyces</taxon>
    </lineage>
</organism>
<keyword evidence="2" id="KW-0285">Flavoprotein</keyword>
<name>A0ABT5ZYT1_9ACTN</name>
<sequence length="491" mass="52041">MTGITGSSTPAHAPDPASVTVVGAGPTGLLLAGDLAAAGVPVTLVEKRPQGISNLSRAFVLHARSLEQLDARGLADDLESVGRPLGRLELFGGSFLDLTALPSRFRHVLVLPQYEVEEVLLRRAIKAGVDLRHETEVTGLTQDADGVTLGLRGPGGRPDSLRAGYVVGTDGMRSAVRRAIGLPFPGRSVIRSVVLADVRLAEPPETLLTVNAVRGAFAFLAPFGDGYHRVIGWRRGHEASEREPVGLDEVREITRLALGRDFGMHDARWMSRFHSDERQAPAYRVGRVLLAGDAAHVHSPAGGQGMNTGLQDAANLGWKLAQVARGHAPDALLDTYQDERHPVGRSVLRSSGGIIRLAMAANPVTLALRAGLVTLLAGASPVRRAMIGRITGLGYRYPAPRGAHRLAGTRVPDVALAGGGRLYEALRGGRFVLIGPRSHDVRPDRAGRLTAARWASGRRTTVLVRPDGYVAWAADSADPAAVEAALDTHLG</sequence>
<evidence type="ECO:0000313" key="5">
    <source>
        <dbReference type="EMBL" id="MDF3297555.1"/>
    </source>
</evidence>
<dbReference type="PRINTS" id="PR00420">
    <property type="entry name" value="RNGMNOXGNASE"/>
</dbReference>
<feature type="domain" description="FAD-binding" evidence="4">
    <location>
        <begin position="18"/>
        <end position="350"/>
    </location>
</feature>
<dbReference type="Pfam" id="PF01494">
    <property type="entry name" value="FAD_binding_3"/>
    <property type="match status" value="1"/>
</dbReference>
<evidence type="ECO:0000256" key="1">
    <source>
        <dbReference type="ARBA" id="ARBA00001974"/>
    </source>
</evidence>